<reference evidence="6 7" key="1">
    <citation type="submission" date="2019-07" db="EMBL/GenBank/DDBJ databases">
        <title>Complete Genome Sequence and Methylome Analysis of Nocardia otitidis-caviarum NEB252.</title>
        <authorList>
            <person name="Fomenkov A."/>
            <person name="Anton B.P."/>
            <person name="Vincze T."/>
            <person name="Roberts R.J."/>
        </authorList>
    </citation>
    <scope>NUCLEOTIDE SEQUENCE [LARGE SCALE GENOMIC DNA]</scope>
    <source>
        <strain evidence="6 7">NEB252</strain>
    </source>
</reference>
<evidence type="ECO:0000256" key="2">
    <source>
        <dbReference type="ARBA" id="ARBA00009199"/>
    </source>
</evidence>
<dbReference type="InterPro" id="IPR020556">
    <property type="entry name" value="Amidase_CS"/>
</dbReference>
<dbReference type="PANTHER" id="PTHR11895:SF7">
    <property type="entry name" value="GLUTAMYL-TRNA(GLN) AMIDOTRANSFERASE SUBUNIT A, MITOCHONDRIAL"/>
    <property type="match status" value="1"/>
</dbReference>
<dbReference type="Gene3D" id="3.90.1300.10">
    <property type="entry name" value="Amidase signature (AS) domain"/>
    <property type="match status" value="1"/>
</dbReference>
<dbReference type="GeneID" id="80335402"/>
<evidence type="ECO:0000313" key="6">
    <source>
        <dbReference type="EMBL" id="QDP81304.1"/>
    </source>
</evidence>
<dbReference type="InterPro" id="IPR036928">
    <property type="entry name" value="AS_sf"/>
</dbReference>
<comment type="similarity">
    <text evidence="2">Belongs to the amidase family.</text>
</comment>
<dbReference type="InterPro" id="IPR000120">
    <property type="entry name" value="Amidase"/>
</dbReference>
<protein>
    <recommendedName>
        <fullName evidence="3">amidase</fullName>
        <ecNumber evidence="3">3.5.1.4</ecNumber>
    </recommendedName>
</protein>
<dbReference type="EMBL" id="CP041695">
    <property type="protein sequence ID" value="QDP81304.1"/>
    <property type="molecule type" value="Genomic_DNA"/>
</dbReference>
<dbReference type="GO" id="GO:0004040">
    <property type="term" value="F:amidase activity"/>
    <property type="evidence" value="ECO:0007669"/>
    <property type="project" value="UniProtKB-EC"/>
</dbReference>
<comment type="catalytic activity">
    <reaction evidence="1">
        <text>a monocarboxylic acid amide + H2O = a monocarboxylate + NH4(+)</text>
        <dbReference type="Rhea" id="RHEA:12020"/>
        <dbReference type="ChEBI" id="CHEBI:15377"/>
        <dbReference type="ChEBI" id="CHEBI:28938"/>
        <dbReference type="ChEBI" id="CHEBI:35757"/>
        <dbReference type="ChEBI" id="CHEBI:83628"/>
        <dbReference type="EC" id="3.5.1.4"/>
    </reaction>
</comment>
<dbReference type="EC" id="3.5.1.4" evidence="3"/>
<organism evidence="6 7">
    <name type="scientific">Nocardia otitidiscaviarum</name>
    <dbReference type="NCBI Taxonomy" id="1823"/>
    <lineage>
        <taxon>Bacteria</taxon>
        <taxon>Bacillati</taxon>
        <taxon>Actinomycetota</taxon>
        <taxon>Actinomycetes</taxon>
        <taxon>Mycobacteriales</taxon>
        <taxon>Nocardiaceae</taxon>
        <taxon>Nocardia</taxon>
    </lineage>
</organism>
<evidence type="ECO:0000256" key="3">
    <source>
        <dbReference type="ARBA" id="ARBA00012922"/>
    </source>
</evidence>
<feature type="compositionally biased region" description="Basic and acidic residues" evidence="4">
    <location>
        <begin position="485"/>
        <end position="494"/>
    </location>
</feature>
<gene>
    <name evidence="6" type="ORF">FOH10_23875</name>
</gene>
<dbReference type="InterPro" id="IPR023631">
    <property type="entry name" value="Amidase_dom"/>
</dbReference>
<keyword evidence="6" id="KW-0378">Hydrolase</keyword>
<dbReference type="Pfam" id="PF01425">
    <property type="entry name" value="Amidase"/>
    <property type="match status" value="1"/>
</dbReference>
<proteinExistence type="inferred from homology"/>
<accession>A0A516NQY8</accession>
<evidence type="ECO:0000256" key="1">
    <source>
        <dbReference type="ARBA" id="ARBA00001311"/>
    </source>
</evidence>
<feature type="region of interest" description="Disordered" evidence="4">
    <location>
        <begin position="467"/>
        <end position="494"/>
    </location>
</feature>
<dbReference type="KEGG" id="nod:FOH10_23875"/>
<dbReference type="PANTHER" id="PTHR11895">
    <property type="entry name" value="TRANSAMIDASE"/>
    <property type="match status" value="1"/>
</dbReference>
<dbReference type="PROSITE" id="PS00571">
    <property type="entry name" value="AMIDASES"/>
    <property type="match status" value="1"/>
</dbReference>
<dbReference type="AlphaFoldDB" id="A0A516NQY8"/>
<sequence>MKNNRVHTFKDDALADLDACGVATRIASGEVSAREVVEAAIARAHDADPILRGLATEDFDRALSAGDHRGGGAFGGVPTAIKDNTALAGLPTQFGSTAFRAAPASANGHFVDQMVRTGMIPIGKTRLPEFAFNVTCEYTRDEPVRNPWNTDYSAGGSSGGAAALVAAGVVPIAHATDAGGSIRIPAAACGLVGLKPSRGRLVEDVSEKAMPLRIAVQGVLTRSVRDTARMMFEAERRYRNARLRPVCDVAGSSRTRLRIGVLSAAPTPSPVDSETRESIRLTADLLDSLGHHVTAVAVPVRPDFMRDYLLYMGLLMTSIRSAATRIVGSSLDRAELEATTSGLCDRYRRASLRTPIAIHRLREVQKRFRSTFDHVDVLLSPAVAHSTPILGHLSPDQPFDSWFERLSAFDCYAPLNNISGTPAITLPLHRTRSGLPLASHFSANIGDERTLLELAFELEEAMPWARIDNQPQPIPAPDEVGSIDAGRDTARRPG</sequence>
<dbReference type="RefSeq" id="WP_143982409.1">
    <property type="nucleotide sequence ID" value="NZ_CP041695.1"/>
</dbReference>
<dbReference type="NCBIfam" id="NF005899">
    <property type="entry name" value="PRK07869.1"/>
    <property type="match status" value="1"/>
</dbReference>
<evidence type="ECO:0000259" key="5">
    <source>
        <dbReference type="Pfam" id="PF01425"/>
    </source>
</evidence>
<evidence type="ECO:0000313" key="7">
    <source>
        <dbReference type="Proteomes" id="UP000317039"/>
    </source>
</evidence>
<name>A0A516NQY8_9NOCA</name>
<feature type="domain" description="Amidase" evidence="5">
    <location>
        <begin position="35"/>
        <end position="452"/>
    </location>
</feature>
<dbReference type="SUPFAM" id="SSF75304">
    <property type="entry name" value="Amidase signature (AS) enzymes"/>
    <property type="match status" value="1"/>
</dbReference>
<dbReference type="Proteomes" id="UP000317039">
    <property type="component" value="Chromosome"/>
</dbReference>
<evidence type="ECO:0000256" key="4">
    <source>
        <dbReference type="SAM" id="MobiDB-lite"/>
    </source>
</evidence>